<sequence>MLFLWIQKGVSVDCGNYTGILGEDTDLKCCYHGGDLKSDPFRVQWQLKGNVDCVVDAYLPDQPAPPQCEHYKNRTVLNKDCLHLQLLNLSLEDSKIYECILQKKVQNKYQKVFQGQIELKVAESYMYRGFHTILACITKAKQLHTVKPPFQSSDEERVKQPSLALGGGSEAANNSTNAIKGLDSTSTSNPVKNDNQQQTRVVAISCVIAAAVFITVIILILYKRKYSIHRAYTAPVGVEMT</sequence>
<keyword evidence="2" id="KW-1185">Reference proteome</keyword>
<accession>A0ACB8FHE1</accession>
<protein>
    <submittedName>
        <fullName evidence="1">Uncharacterized protein</fullName>
    </submittedName>
</protein>
<name>A0ACB8FHE1_9SAUR</name>
<comment type="caution">
    <text evidence="1">The sequence shown here is derived from an EMBL/GenBank/DDBJ whole genome shotgun (WGS) entry which is preliminary data.</text>
</comment>
<reference evidence="1" key="1">
    <citation type="submission" date="2021-08" db="EMBL/GenBank/DDBJ databases">
        <title>The first chromosome-level gecko genome reveals the dynamic sex chromosomes of Neotropical dwarf geckos (Sphaerodactylidae: Sphaerodactylus).</title>
        <authorList>
            <person name="Pinto B.J."/>
            <person name="Keating S.E."/>
            <person name="Gamble T."/>
        </authorList>
    </citation>
    <scope>NUCLEOTIDE SEQUENCE</scope>
    <source>
        <strain evidence="1">TG3544</strain>
    </source>
</reference>
<evidence type="ECO:0000313" key="1">
    <source>
        <dbReference type="EMBL" id="KAH8004950.1"/>
    </source>
</evidence>
<organism evidence="1 2">
    <name type="scientific">Sphaerodactylus townsendi</name>
    <dbReference type="NCBI Taxonomy" id="933632"/>
    <lineage>
        <taxon>Eukaryota</taxon>
        <taxon>Metazoa</taxon>
        <taxon>Chordata</taxon>
        <taxon>Craniata</taxon>
        <taxon>Vertebrata</taxon>
        <taxon>Euteleostomi</taxon>
        <taxon>Lepidosauria</taxon>
        <taxon>Squamata</taxon>
        <taxon>Bifurcata</taxon>
        <taxon>Gekkota</taxon>
        <taxon>Sphaerodactylidae</taxon>
        <taxon>Sphaerodactylus</taxon>
    </lineage>
</organism>
<evidence type="ECO:0000313" key="2">
    <source>
        <dbReference type="Proteomes" id="UP000827872"/>
    </source>
</evidence>
<proteinExistence type="predicted"/>
<dbReference type="Proteomes" id="UP000827872">
    <property type="component" value="Linkage Group LG04"/>
</dbReference>
<gene>
    <name evidence="1" type="ORF">K3G42_021351</name>
</gene>
<dbReference type="EMBL" id="CM037617">
    <property type="protein sequence ID" value="KAH8004950.1"/>
    <property type="molecule type" value="Genomic_DNA"/>
</dbReference>